<dbReference type="RefSeq" id="WP_195001942.1">
    <property type="nucleotide sequence ID" value="NZ_JADLQN010000001.1"/>
</dbReference>
<feature type="compositionally biased region" description="Pro residues" evidence="1">
    <location>
        <begin position="332"/>
        <end position="344"/>
    </location>
</feature>
<keyword evidence="3" id="KW-1185">Reference proteome</keyword>
<feature type="region of interest" description="Disordered" evidence="1">
    <location>
        <begin position="213"/>
        <end position="285"/>
    </location>
</feature>
<evidence type="ECO:0000313" key="2">
    <source>
        <dbReference type="EMBL" id="MBF6355342.1"/>
    </source>
</evidence>
<accession>A0ABS0DA48</accession>
<comment type="caution">
    <text evidence="2">The sequence shown here is derived from an EMBL/GenBank/DDBJ whole genome shotgun (WGS) entry which is preliminary data.</text>
</comment>
<sequence length="380" mass="40855">MSGDLAVELRRLEQEGSTGVLLAGDGEFHLAYGAIASAHCHRATGLDRLVVEAGVATPEDWQRAGAGDPSRVLEQPQLETLALLSVYDAAYFLLSSGAAPEFRPAPAHWLARVCHVRPRELVRECERRGDPGSGPWPAELVDRAPVVPVRRVHRRRVVLTAGQAEVLAAADTRRSVTDIARYLGRTTYGCLTAVRELTVAGLIEPAALEPDSPHVALTESADGGSRSSGLRLPALPERTPSPDHVEPPRPERAESRGCAELLSRSGRAPMTGRAEPMPPPERVPVPARQERANITLLPPVTRPVRGAPIAPPPGPVAPPARSVAPVNRAAPAPNPAPNPAPPEPLRQRIRRAVPAAERERWEQVDMSVLVRVRAALEELE</sequence>
<feature type="compositionally biased region" description="Pro residues" evidence="1">
    <location>
        <begin position="309"/>
        <end position="318"/>
    </location>
</feature>
<feature type="region of interest" description="Disordered" evidence="1">
    <location>
        <begin position="303"/>
        <end position="347"/>
    </location>
</feature>
<feature type="compositionally biased region" description="Low complexity" evidence="1">
    <location>
        <begin position="319"/>
        <end position="331"/>
    </location>
</feature>
<evidence type="ECO:0000256" key="1">
    <source>
        <dbReference type="SAM" id="MobiDB-lite"/>
    </source>
</evidence>
<organism evidence="2 3">
    <name type="scientific">Nocardia higoensis</name>
    <dbReference type="NCBI Taxonomy" id="228599"/>
    <lineage>
        <taxon>Bacteria</taxon>
        <taxon>Bacillati</taxon>
        <taxon>Actinomycetota</taxon>
        <taxon>Actinomycetes</taxon>
        <taxon>Mycobacteriales</taxon>
        <taxon>Nocardiaceae</taxon>
        <taxon>Nocardia</taxon>
    </lineage>
</organism>
<feature type="compositionally biased region" description="Basic and acidic residues" evidence="1">
    <location>
        <begin position="240"/>
        <end position="257"/>
    </location>
</feature>
<name>A0ABS0DA48_9NOCA</name>
<dbReference type="EMBL" id="JADLQN010000001">
    <property type="protein sequence ID" value="MBF6355342.1"/>
    <property type="molecule type" value="Genomic_DNA"/>
</dbReference>
<evidence type="ECO:0008006" key="4">
    <source>
        <dbReference type="Google" id="ProtNLM"/>
    </source>
</evidence>
<dbReference type="Proteomes" id="UP000707731">
    <property type="component" value="Unassembled WGS sequence"/>
</dbReference>
<gene>
    <name evidence="2" type="ORF">IU449_12435</name>
</gene>
<evidence type="ECO:0000313" key="3">
    <source>
        <dbReference type="Proteomes" id="UP000707731"/>
    </source>
</evidence>
<reference evidence="2 3" key="1">
    <citation type="submission" date="2020-10" db="EMBL/GenBank/DDBJ databases">
        <title>Identification of Nocardia species via Next-generation sequencing and recognition of intraspecies genetic diversity.</title>
        <authorList>
            <person name="Li P."/>
            <person name="Li P."/>
            <person name="Lu B."/>
        </authorList>
    </citation>
    <scope>NUCLEOTIDE SEQUENCE [LARGE SCALE GENOMIC DNA]</scope>
    <source>
        <strain evidence="2 3">BJ06-0143</strain>
    </source>
</reference>
<protein>
    <recommendedName>
        <fullName evidence="4">MarR family transcriptional regulator</fullName>
    </recommendedName>
</protein>
<proteinExistence type="predicted"/>